<dbReference type="AlphaFoldDB" id="A0A653A8V7"/>
<proteinExistence type="predicted"/>
<feature type="domain" description="BPL/LPL catalytic" evidence="8">
    <location>
        <begin position="34"/>
        <end position="227"/>
    </location>
</feature>
<dbReference type="PROSITE" id="PS51733">
    <property type="entry name" value="BPL_LPL_CATALYTIC"/>
    <property type="match status" value="1"/>
</dbReference>
<dbReference type="UniPathway" id="UPA00537">
    <property type="reaction ID" value="UER00594"/>
</dbReference>
<dbReference type="EMBL" id="UPXX01000027">
    <property type="protein sequence ID" value="VBB44404.1"/>
    <property type="molecule type" value="Genomic_DNA"/>
</dbReference>
<dbReference type="PANTHER" id="PTHR43679">
    <property type="entry name" value="OCTANOYLTRANSFERASE LIPM-RELATED"/>
    <property type="match status" value="1"/>
</dbReference>
<dbReference type="Pfam" id="PF10437">
    <property type="entry name" value="Lip_prot_lig_C"/>
    <property type="match status" value="1"/>
</dbReference>
<evidence type="ECO:0000256" key="2">
    <source>
        <dbReference type="ARBA" id="ARBA00005124"/>
    </source>
</evidence>
<keyword evidence="4" id="KW-0436">Ligase</keyword>
<dbReference type="GO" id="GO:0005524">
    <property type="term" value="F:ATP binding"/>
    <property type="evidence" value="ECO:0007669"/>
    <property type="project" value="UniProtKB-KW"/>
</dbReference>
<evidence type="ECO:0000256" key="7">
    <source>
        <dbReference type="ARBA" id="ARBA00048037"/>
    </source>
</evidence>
<accession>A0A653A8V7</accession>
<dbReference type="Pfam" id="PF21948">
    <property type="entry name" value="LplA-B_cat"/>
    <property type="match status" value="1"/>
</dbReference>
<evidence type="ECO:0000256" key="5">
    <source>
        <dbReference type="ARBA" id="ARBA00022741"/>
    </source>
</evidence>
<dbReference type="Gene3D" id="3.30.930.10">
    <property type="entry name" value="Bira Bifunctional Protein, Domain 2"/>
    <property type="match status" value="1"/>
</dbReference>
<evidence type="ECO:0000313" key="9">
    <source>
        <dbReference type="EMBL" id="VBB44404.1"/>
    </source>
</evidence>
<dbReference type="CDD" id="cd16443">
    <property type="entry name" value="LplA"/>
    <property type="match status" value="1"/>
</dbReference>
<dbReference type="PANTHER" id="PTHR43679:SF2">
    <property type="entry name" value="OCTANOYL-[GCVH]:PROTEIN N-OCTANOYLTRANSFERASE"/>
    <property type="match status" value="1"/>
</dbReference>
<dbReference type="Gene3D" id="3.30.390.50">
    <property type="entry name" value="CO dehydrogenase flavoprotein, C-terminal domain"/>
    <property type="match status" value="1"/>
</dbReference>
<dbReference type="GO" id="GO:0009249">
    <property type="term" value="P:protein lipoylation"/>
    <property type="evidence" value="ECO:0007669"/>
    <property type="project" value="UniProtKB-ARBA"/>
</dbReference>
<comment type="catalytic activity">
    <reaction evidence="7">
        <text>L-lysyl-[lipoyl-carrier protein] + (R)-lipoate + ATP = N(6)-[(R)-lipoyl]-L-lysyl-[lipoyl-carrier protein] + AMP + diphosphate + H(+)</text>
        <dbReference type="Rhea" id="RHEA:49288"/>
        <dbReference type="Rhea" id="RHEA-COMP:10500"/>
        <dbReference type="Rhea" id="RHEA-COMP:10502"/>
        <dbReference type="ChEBI" id="CHEBI:15378"/>
        <dbReference type="ChEBI" id="CHEBI:29969"/>
        <dbReference type="ChEBI" id="CHEBI:30616"/>
        <dbReference type="ChEBI" id="CHEBI:33019"/>
        <dbReference type="ChEBI" id="CHEBI:83088"/>
        <dbReference type="ChEBI" id="CHEBI:83099"/>
        <dbReference type="ChEBI" id="CHEBI:456215"/>
        <dbReference type="EC" id="6.3.1.20"/>
    </reaction>
</comment>
<evidence type="ECO:0000256" key="1">
    <source>
        <dbReference type="ARBA" id="ARBA00005085"/>
    </source>
</evidence>
<evidence type="ECO:0000256" key="4">
    <source>
        <dbReference type="ARBA" id="ARBA00022598"/>
    </source>
</evidence>
<gene>
    <name evidence="9" type="ORF">TRIP_B330510</name>
</gene>
<dbReference type="GO" id="GO:0016979">
    <property type="term" value="F:lipoate-protein ligase activity"/>
    <property type="evidence" value="ECO:0007669"/>
    <property type="project" value="UniProtKB-EC"/>
</dbReference>
<dbReference type="InterPro" id="IPR004143">
    <property type="entry name" value="BPL_LPL_catalytic"/>
</dbReference>
<name>A0A653A8V7_UNCDX</name>
<keyword evidence="6" id="KW-0067">ATP-binding</keyword>
<keyword evidence="5" id="KW-0547">Nucleotide-binding</keyword>
<dbReference type="InterPro" id="IPR019491">
    <property type="entry name" value="Lipoate_protein_ligase_C"/>
</dbReference>
<organism evidence="9">
    <name type="scientific">Uncultured Desulfatiglans sp</name>
    <dbReference type="NCBI Taxonomy" id="1748965"/>
    <lineage>
        <taxon>Bacteria</taxon>
        <taxon>Pseudomonadati</taxon>
        <taxon>Thermodesulfobacteriota</taxon>
        <taxon>Desulfobacteria</taxon>
        <taxon>Desulfatiglandales</taxon>
        <taxon>Desulfatiglandaceae</taxon>
        <taxon>Desulfatiglans</taxon>
        <taxon>environmental samples</taxon>
    </lineage>
</organism>
<comment type="pathway">
    <text evidence="1">Protein modification; protein lipoylation via exogenous pathway; protein N(6)-(lipoyl)lysine from lipoate: step 2/2.</text>
</comment>
<reference evidence="9" key="1">
    <citation type="submission" date="2018-07" db="EMBL/GenBank/DDBJ databases">
        <authorList>
            <consortium name="Genoscope - CEA"/>
            <person name="William W."/>
        </authorList>
    </citation>
    <scope>NUCLEOTIDE SEQUENCE</scope>
    <source>
        <strain evidence="9">IK1</strain>
    </source>
</reference>
<evidence type="ECO:0000259" key="8">
    <source>
        <dbReference type="PROSITE" id="PS51733"/>
    </source>
</evidence>
<evidence type="ECO:0000256" key="3">
    <source>
        <dbReference type="ARBA" id="ARBA00012367"/>
    </source>
</evidence>
<dbReference type="SUPFAM" id="SSF82649">
    <property type="entry name" value="SufE/NifU"/>
    <property type="match status" value="1"/>
</dbReference>
<dbReference type="EC" id="6.3.1.20" evidence="3"/>
<dbReference type="InterPro" id="IPR045864">
    <property type="entry name" value="aa-tRNA-synth_II/BPL/LPL"/>
</dbReference>
<evidence type="ECO:0000256" key="6">
    <source>
        <dbReference type="ARBA" id="ARBA00022840"/>
    </source>
</evidence>
<comment type="pathway">
    <text evidence="2">Protein modification; protein lipoylation via exogenous pathway; protein N(6)-(lipoyl)lysine from lipoate: step 1/2.</text>
</comment>
<dbReference type="InterPro" id="IPR050664">
    <property type="entry name" value="Octanoyltrans_LipM/LipL"/>
</dbReference>
<dbReference type="SUPFAM" id="SSF55681">
    <property type="entry name" value="Class II aaRS and biotin synthetases"/>
    <property type="match status" value="1"/>
</dbReference>
<sequence length="355" mass="39455">MVRSWRLFKELSRSLSTAEGLAIDDTLPQSVANHQSPPILHLYTFVPSVIVGKYQDIEAALKLDRCRARGVEFNRRSTGGGTVIMGPRILALGLGIDVDYPGLKKGVGGVFESLSRVLANAVGSFDVPAYFKPKNDLEVGGRKVAGLSAAADAGKSLLFHTSLLVDFDVELMIDIMNTPLIKLQDKGYNCFSQRMTTLAQESGSDLSMAEVMRAVEKAFEEEFGITFRQDEPDGWEKETIDRFIEERYTQDEWIFSHRHPRVRMGVGQMKTPGGLLEVYLSLSGAAIEQVLITGDFFSTSADIKRLEDALKWSSARPEAIQQKLTEVWRDDMIHGIDLPTLTTAILKAKENQVRL</sequence>
<protein>
    <recommendedName>
        <fullName evidence="3">lipoate--protein ligase</fullName>
        <ecNumber evidence="3">6.3.1.20</ecNumber>
    </recommendedName>
</protein>